<dbReference type="SUPFAM" id="SSF47459">
    <property type="entry name" value="HLH, helix-loop-helix DNA-binding domain"/>
    <property type="match status" value="1"/>
</dbReference>
<accession>A0A811KE11</accession>
<dbReference type="GO" id="GO:0046983">
    <property type="term" value="F:protein dimerization activity"/>
    <property type="evidence" value="ECO:0007669"/>
    <property type="project" value="InterPro"/>
</dbReference>
<gene>
    <name evidence="9" type="ORF">BOKJ2_LOCUS5586</name>
</gene>
<proteinExistence type="predicted"/>
<evidence type="ECO:0000256" key="2">
    <source>
        <dbReference type="ARBA" id="ARBA00022782"/>
    </source>
</evidence>
<reference evidence="9" key="1">
    <citation type="submission" date="2020-09" db="EMBL/GenBank/DDBJ databases">
        <authorList>
            <person name="Kikuchi T."/>
        </authorList>
    </citation>
    <scope>NUCLEOTIDE SEQUENCE</scope>
    <source>
        <strain evidence="9">SH1</strain>
    </source>
</reference>
<dbReference type="InterPro" id="IPR036638">
    <property type="entry name" value="HLH_DNA-bd_sf"/>
</dbReference>
<keyword evidence="6" id="KW-0539">Nucleus</keyword>
<keyword evidence="2" id="KW-0221">Differentiation</keyword>
<evidence type="ECO:0000256" key="1">
    <source>
        <dbReference type="ARBA" id="ARBA00022473"/>
    </source>
</evidence>
<evidence type="ECO:0000256" key="6">
    <source>
        <dbReference type="ARBA" id="ARBA00023242"/>
    </source>
</evidence>
<dbReference type="PANTHER" id="PTHR23349">
    <property type="entry name" value="BASIC HELIX-LOOP-HELIX TRANSCRIPTION FACTOR, TWIST"/>
    <property type="match status" value="1"/>
</dbReference>
<dbReference type="GO" id="GO:0000981">
    <property type="term" value="F:DNA-binding transcription factor activity, RNA polymerase II-specific"/>
    <property type="evidence" value="ECO:0007669"/>
    <property type="project" value="TreeGrafter"/>
</dbReference>
<dbReference type="EMBL" id="CAJFDH010000003">
    <property type="protein sequence ID" value="CAD5214424.1"/>
    <property type="molecule type" value="Genomic_DNA"/>
</dbReference>
<feature type="domain" description="BHLH" evidence="8">
    <location>
        <begin position="23"/>
        <end position="74"/>
    </location>
</feature>
<evidence type="ECO:0000256" key="3">
    <source>
        <dbReference type="ARBA" id="ARBA00023015"/>
    </source>
</evidence>
<dbReference type="AlphaFoldDB" id="A0A811KE11"/>
<keyword evidence="5" id="KW-0804">Transcription</keyword>
<keyword evidence="1" id="KW-0217">Developmental protein</keyword>
<dbReference type="Proteomes" id="UP000783686">
    <property type="component" value="Unassembled WGS sequence"/>
</dbReference>
<feature type="compositionally biased region" description="Low complexity" evidence="7">
    <location>
        <begin position="167"/>
        <end position="184"/>
    </location>
</feature>
<evidence type="ECO:0000256" key="5">
    <source>
        <dbReference type="ARBA" id="ARBA00023163"/>
    </source>
</evidence>
<name>A0A811KE11_9BILA</name>
<dbReference type="InterPro" id="IPR011598">
    <property type="entry name" value="bHLH_dom"/>
</dbReference>
<dbReference type="Proteomes" id="UP000614601">
    <property type="component" value="Unassembled WGS sequence"/>
</dbReference>
<keyword evidence="4" id="KW-0238">DNA-binding</keyword>
<dbReference type="SMART" id="SM00353">
    <property type="entry name" value="HLH"/>
    <property type="match status" value="1"/>
</dbReference>
<keyword evidence="3" id="KW-0805">Transcription regulation</keyword>
<dbReference type="InterPro" id="IPR050283">
    <property type="entry name" value="E-box_TF_Regulators"/>
</dbReference>
<dbReference type="EMBL" id="CAJFCW020000003">
    <property type="protein sequence ID" value="CAG9102724.1"/>
    <property type="molecule type" value="Genomic_DNA"/>
</dbReference>
<dbReference type="PANTHER" id="PTHR23349:SF50">
    <property type="entry name" value="PROTEIN TWIST"/>
    <property type="match status" value="1"/>
</dbReference>
<keyword evidence="10" id="KW-1185">Reference proteome</keyword>
<dbReference type="Pfam" id="PF00010">
    <property type="entry name" value="HLH"/>
    <property type="match status" value="1"/>
</dbReference>
<sequence>MRAEEGTSTSLGYRIKNEDCLQKQRERANKRERDRTRALNSAYTRLRQKIPSLPSDKTSKIHTLRVTVEYIQFLRELASDNNNLNIDLAVNENNQINIAATFNSWRTGLNQRKALSAAIKAPSKNENLHDRLPAPVPSLTLNGLEFPPNPAQPMFWPTQEYCLLPYSNPSESSPSQSSVSSLGSALGHAINHS</sequence>
<evidence type="ECO:0000259" key="8">
    <source>
        <dbReference type="PROSITE" id="PS50888"/>
    </source>
</evidence>
<evidence type="ECO:0000313" key="10">
    <source>
        <dbReference type="Proteomes" id="UP000614601"/>
    </source>
</evidence>
<evidence type="ECO:0000256" key="4">
    <source>
        <dbReference type="ARBA" id="ARBA00023125"/>
    </source>
</evidence>
<dbReference type="OrthoDB" id="8583783at2759"/>
<dbReference type="GO" id="GO:0000977">
    <property type="term" value="F:RNA polymerase II transcription regulatory region sequence-specific DNA binding"/>
    <property type="evidence" value="ECO:0007669"/>
    <property type="project" value="TreeGrafter"/>
</dbReference>
<evidence type="ECO:0000313" key="9">
    <source>
        <dbReference type="EMBL" id="CAD5214424.1"/>
    </source>
</evidence>
<evidence type="ECO:0000256" key="7">
    <source>
        <dbReference type="SAM" id="MobiDB-lite"/>
    </source>
</evidence>
<comment type="caution">
    <text evidence="9">The sequence shown here is derived from an EMBL/GenBank/DDBJ whole genome shotgun (WGS) entry which is preliminary data.</text>
</comment>
<dbReference type="Gene3D" id="4.10.280.10">
    <property type="entry name" value="Helix-loop-helix DNA-binding domain"/>
    <property type="match status" value="1"/>
</dbReference>
<organism evidence="9 10">
    <name type="scientific">Bursaphelenchus okinawaensis</name>
    <dbReference type="NCBI Taxonomy" id="465554"/>
    <lineage>
        <taxon>Eukaryota</taxon>
        <taxon>Metazoa</taxon>
        <taxon>Ecdysozoa</taxon>
        <taxon>Nematoda</taxon>
        <taxon>Chromadorea</taxon>
        <taxon>Rhabditida</taxon>
        <taxon>Tylenchina</taxon>
        <taxon>Tylenchomorpha</taxon>
        <taxon>Aphelenchoidea</taxon>
        <taxon>Aphelenchoididae</taxon>
        <taxon>Bursaphelenchus</taxon>
    </lineage>
</organism>
<dbReference type="GO" id="GO:0030154">
    <property type="term" value="P:cell differentiation"/>
    <property type="evidence" value="ECO:0007669"/>
    <property type="project" value="UniProtKB-KW"/>
</dbReference>
<dbReference type="PROSITE" id="PS50888">
    <property type="entry name" value="BHLH"/>
    <property type="match status" value="1"/>
</dbReference>
<feature type="region of interest" description="Disordered" evidence="7">
    <location>
        <begin position="167"/>
        <end position="193"/>
    </location>
</feature>
<protein>
    <recommendedName>
        <fullName evidence="8">BHLH domain-containing protein</fullName>
    </recommendedName>
</protein>